<organism evidence="2 5">
    <name type="scientific">Algibacter amylolyticus</name>
    <dbReference type="NCBI Taxonomy" id="1608400"/>
    <lineage>
        <taxon>Bacteria</taxon>
        <taxon>Pseudomonadati</taxon>
        <taxon>Bacteroidota</taxon>
        <taxon>Flavobacteriia</taxon>
        <taxon>Flavobacteriales</taxon>
        <taxon>Flavobacteriaceae</taxon>
        <taxon>Algibacter</taxon>
    </lineage>
</organism>
<dbReference type="SMART" id="SM00710">
    <property type="entry name" value="PbH1"/>
    <property type="match status" value="9"/>
</dbReference>
<evidence type="ECO:0000313" key="5">
    <source>
        <dbReference type="Proteomes" id="UP000322315"/>
    </source>
</evidence>
<dbReference type="EMBL" id="VWRS01000003">
    <property type="protein sequence ID" value="KAA5825600.1"/>
    <property type="molecule type" value="Genomic_DNA"/>
</dbReference>
<dbReference type="Proteomes" id="UP000322315">
    <property type="component" value="Unassembled WGS sequence"/>
</dbReference>
<evidence type="ECO:0000259" key="1">
    <source>
        <dbReference type="Pfam" id="PF05048"/>
    </source>
</evidence>
<comment type="caution">
    <text evidence="2">The sequence shown here is derived from an EMBL/GenBank/DDBJ whole genome shotgun (WGS) entry which is preliminary data.</text>
</comment>
<evidence type="ECO:0000313" key="4">
    <source>
        <dbReference type="Proteomes" id="UP000315145"/>
    </source>
</evidence>
<keyword evidence="4" id="KW-1185">Reference proteome</keyword>
<dbReference type="InterPro" id="IPR007742">
    <property type="entry name" value="NosD_dom"/>
</dbReference>
<gene>
    <name evidence="2" type="ORF">F2B50_06745</name>
    <name evidence="3" type="ORF">FPF71_06745</name>
</gene>
<dbReference type="Pfam" id="PF05048">
    <property type="entry name" value="NosD"/>
    <property type="match status" value="1"/>
</dbReference>
<protein>
    <recommendedName>
        <fullName evidence="1">Periplasmic copper-binding protein NosD beta helix domain-containing protein</fullName>
    </recommendedName>
</protein>
<dbReference type="InterPro" id="IPR006626">
    <property type="entry name" value="PbH1"/>
</dbReference>
<evidence type="ECO:0000313" key="3">
    <source>
        <dbReference type="EMBL" id="TSJ79898.1"/>
    </source>
</evidence>
<dbReference type="Gene3D" id="2.160.20.10">
    <property type="entry name" value="Single-stranded right-handed beta-helix, Pectin lyase-like"/>
    <property type="match status" value="2"/>
</dbReference>
<dbReference type="Proteomes" id="UP000315145">
    <property type="component" value="Unassembled WGS sequence"/>
</dbReference>
<dbReference type="RefSeq" id="WP_144115921.1">
    <property type="nucleotide sequence ID" value="NZ_JACHGE010000003.1"/>
</dbReference>
<dbReference type="InterPro" id="IPR012334">
    <property type="entry name" value="Pectin_lyas_fold"/>
</dbReference>
<name>A0A5M7BA38_9FLAO</name>
<dbReference type="InterPro" id="IPR011050">
    <property type="entry name" value="Pectin_lyase_fold/virulence"/>
</dbReference>
<dbReference type="PROSITE" id="PS51257">
    <property type="entry name" value="PROKAR_LIPOPROTEIN"/>
    <property type="match status" value="1"/>
</dbReference>
<reference evidence="3 4" key="2">
    <citation type="submission" date="2019-07" db="EMBL/GenBank/DDBJ databases">
        <title>Algibacter marinivivus sp. nov., isolated from the surface of a marine red alga.</title>
        <authorList>
            <person name="Zhong X."/>
            <person name="Xu W."/>
            <person name="Zhang Y."/>
            <person name="Zhang Q."/>
            <person name="Du Z."/>
        </authorList>
    </citation>
    <scope>NUCLEOTIDE SEQUENCE [LARGE SCALE GENOMIC DNA]</scope>
    <source>
        <strain evidence="3 4">RU-4-M-4</strain>
    </source>
</reference>
<feature type="domain" description="Periplasmic copper-binding protein NosD beta helix" evidence="1">
    <location>
        <begin position="366"/>
        <end position="531"/>
    </location>
</feature>
<reference evidence="2 5" key="1">
    <citation type="journal article" date="2015" name="Int. J. Syst. Evol. Microbiol.">
        <title>Algibacter amylolyticus sp. nov., isolated from intertidal sediment.</title>
        <authorList>
            <person name="Zhang D.C."/>
            <person name="Wu J."/>
            <person name="Neuner K."/>
            <person name="Yao J."/>
            <person name="Margesin R."/>
        </authorList>
    </citation>
    <scope>NUCLEOTIDE SEQUENCE [LARGE SCALE GENOMIC DNA]</scope>
    <source>
        <strain evidence="2 5">RU-4-M-4</strain>
    </source>
</reference>
<dbReference type="EMBL" id="VMBF01000003">
    <property type="protein sequence ID" value="TSJ79898.1"/>
    <property type="molecule type" value="Genomic_DNA"/>
</dbReference>
<dbReference type="OrthoDB" id="1400405at2"/>
<dbReference type="AlphaFoldDB" id="A0A5M7BA38"/>
<sequence>MKITIKNLALAIATMFALTSCNNEELFVDEAVSTELTVTDEVKEEIENPIDPNDPCDFQLYSAKANSTIIIDCIMDLENKIVNLPANINLVYEGGDIINGTLNFSKASIIDGALLNSSLKIEGESPQLKDPTFNFLKERWDIVEGVVDDQVSYTNKILLNELMVMVKKLGASTIKIDALDAYFQTRPGFNGTELWQPELTAIQVPSDIHLVMTENTQLRVQPNDFRNTVLLTLFKADNAIVEGGIFYGDRDTHDYDTYNKTNHEWGHLVLVKASNNVTVKGMTLIDAGGDGVTINSLGHSFSSGYIPAENVLVTNNKIIRARRNGISITGGENIIIDGNEFIDSGVDTALSKGTAPGWALDVEPVWGNGVKYEIVNHVIIRNNIERGSENGGFINARGSYITYEGNDMESSIVIGQTDNSIVRNNTFTRNPDSKSLHVAIYAGDYDDKGYNHSNEVYGNTIIGFAKGIWLMESNMDIHDNTIIDCGSAIQILHSKDSKIRDNAIINETGGEGISNFTIKYMDNIDIYNNVIKVGGSPFRFTNVNYSESDPAVHHNIIRNNEVTSYKNANSSFKTILGFDFKDNICHNSGIRVQNVREANILDNDFNDGIIRISGNYNADIAIVENTISGGNCFNDDNTLDYVASNIVKENNTCE</sequence>
<dbReference type="SUPFAM" id="SSF51126">
    <property type="entry name" value="Pectin lyase-like"/>
    <property type="match status" value="2"/>
</dbReference>
<evidence type="ECO:0000313" key="2">
    <source>
        <dbReference type="EMBL" id="KAA5825600.1"/>
    </source>
</evidence>
<reference evidence="2" key="3">
    <citation type="submission" date="2019-09" db="EMBL/GenBank/DDBJ databases">
        <authorList>
            <person name="Zhang D.-C."/>
        </authorList>
    </citation>
    <scope>NUCLEOTIDE SEQUENCE</scope>
    <source>
        <strain evidence="2">RU-4-M-4</strain>
    </source>
</reference>
<proteinExistence type="predicted"/>
<accession>A0A5M7BA38</accession>